<evidence type="ECO:0000256" key="5">
    <source>
        <dbReference type="ARBA" id="ARBA00023014"/>
    </source>
</evidence>
<keyword evidence="5" id="KW-0411">Iron-sulfur</keyword>
<keyword evidence="2" id="KW-0949">S-adenosyl-L-methionine</keyword>
<dbReference type="RefSeq" id="WP_180137280.1">
    <property type="nucleotide sequence ID" value="NZ_CAADHO010000001.1"/>
</dbReference>
<dbReference type="EMBL" id="CAADHO010000001">
    <property type="protein sequence ID" value="VFQ43090.1"/>
    <property type="molecule type" value="Genomic_DNA"/>
</dbReference>
<keyword evidence="3" id="KW-0479">Metal-binding</keyword>
<reference evidence="7 8" key="1">
    <citation type="submission" date="2019-03" db="EMBL/GenBank/DDBJ databases">
        <authorList>
            <person name="Nijsse B."/>
        </authorList>
    </citation>
    <scope>NUCLEOTIDE SEQUENCE [LARGE SCALE GENOMIC DNA]</scope>
    <source>
        <strain evidence="7">Desulfoluna butyratoxydans MSL71</strain>
    </source>
</reference>
<dbReference type="GO" id="GO:0003824">
    <property type="term" value="F:catalytic activity"/>
    <property type="evidence" value="ECO:0007669"/>
    <property type="project" value="InterPro"/>
</dbReference>
<dbReference type="AlphaFoldDB" id="A0A4U8YIC1"/>
<dbReference type="InterPro" id="IPR007197">
    <property type="entry name" value="rSAM"/>
</dbReference>
<evidence type="ECO:0000259" key="6">
    <source>
        <dbReference type="PROSITE" id="PS51918"/>
    </source>
</evidence>
<dbReference type="PANTHER" id="PTHR43288">
    <property type="entry name" value="BIOTIN SYNTHASE-RELATED PROTEIN, RADICAL SAM SUPERFAMILY"/>
    <property type="match status" value="1"/>
</dbReference>
<protein>
    <submittedName>
        <fullName evidence="7">Radical sam</fullName>
    </submittedName>
</protein>
<evidence type="ECO:0000256" key="4">
    <source>
        <dbReference type="ARBA" id="ARBA00023004"/>
    </source>
</evidence>
<dbReference type="PROSITE" id="PS51918">
    <property type="entry name" value="RADICAL_SAM"/>
    <property type="match status" value="1"/>
</dbReference>
<evidence type="ECO:0000256" key="2">
    <source>
        <dbReference type="ARBA" id="ARBA00022691"/>
    </source>
</evidence>
<dbReference type="Proteomes" id="UP000507962">
    <property type="component" value="Unassembled WGS sequence"/>
</dbReference>
<dbReference type="GO" id="GO:0051536">
    <property type="term" value="F:iron-sulfur cluster binding"/>
    <property type="evidence" value="ECO:0007669"/>
    <property type="project" value="UniProtKB-KW"/>
</dbReference>
<sequence length="457" mass="49409">MGLSENRKALLVEGNRKEYGRSYAALSWVTPEQATAGEASRDALMEKIHDLGGEILASGTKVAAPPLSPGCRACMQGTWSCLFVNGRCNGRCFYCPTPQDEVGVPTTNHLAFASPDDYAAYVDAFRFSGMSISGGEPFLTFERSLAHIRAVRERLGPKVHIWLYTNGTRVTREKLKALAQAGLDEIRFDIGATNYALKKTAMAKGIIPTVTVEIPMVPEETSRLKSLLAPMAAAGVSHLNLHQLRLTPHNIRHLALRNYTFLHGSRVTVLESELGALELVRHALELGLAMGVNYCSFVYKQRFQGAAARIRAAEALCAPWEAVTANGYIRNLTIAGASNTVGSLEASLADAGHGGAFTRTPDGLHLPAHLAPHTPDKNTTCRVSYEEAALSPIPSGGPGEKEMHFGSCTVYAQRKQHGALFTVPAETFGPVPMDRLLGKWAPVAPFEAVPRGFPPYF</sequence>
<dbReference type="Pfam" id="PF04055">
    <property type="entry name" value="Radical_SAM"/>
    <property type="match status" value="1"/>
</dbReference>
<dbReference type="SUPFAM" id="SSF102114">
    <property type="entry name" value="Radical SAM enzymes"/>
    <property type="match status" value="1"/>
</dbReference>
<dbReference type="SFLD" id="SFLDS00029">
    <property type="entry name" value="Radical_SAM"/>
    <property type="match status" value="1"/>
</dbReference>
<name>A0A4U8YIC1_9BACT</name>
<dbReference type="CDD" id="cd01335">
    <property type="entry name" value="Radical_SAM"/>
    <property type="match status" value="1"/>
</dbReference>
<gene>
    <name evidence="7" type="ORF">MSL71_7170</name>
</gene>
<organism evidence="7 8">
    <name type="scientific">Desulfoluna butyratoxydans</name>
    <dbReference type="NCBI Taxonomy" id="231438"/>
    <lineage>
        <taxon>Bacteria</taxon>
        <taxon>Pseudomonadati</taxon>
        <taxon>Thermodesulfobacteriota</taxon>
        <taxon>Desulfobacteria</taxon>
        <taxon>Desulfobacterales</taxon>
        <taxon>Desulfolunaceae</taxon>
        <taxon>Desulfoluna</taxon>
    </lineage>
</organism>
<evidence type="ECO:0000256" key="3">
    <source>
        <dbReference type="ARBA" id="ARBA00022723"/>
    </source>
</evidence>
<accession>A0A4U8YIC1</accession>
<dbReference type="InterPro" id="IPR058240">
    <property type="entry name" value="rSAM_sf"/>
</dbReference>
<keyword evidence="8" id="KW-1185">Reference proteome</keyword>
<dbReference type="InterPro" id="IPR040087">
    <property type="entry name" value="MJ0021-like"/>
</dbReference>
<evidence type="ECO:0000313" key="8">
    <source>
        <dbReference type="Proteomes" id="UP000507962"/>
    </source>
</evidence>
<dbReference type="InterPro" id="IPR013785">
    <property type="entry name" value="Aldolase_TIM"/>
</dbReference>
<feature type="domain" description="Radical SAM core" evidence="6">
    <location>
        <begin position="73"/>
        <end position="289"/>
    </location>
</feature>
<dbReference type="Gene3D" id="3.20.20.70">
    <property type="entry name" value="Aldolase class I"/>
    <property type="match status" value="1"/>
</dbReference>
<dbReference type="GO" id="GO:0046872">
    <property type="term" value="F:metal ion binding"/>
    <property type="evidence" value="ECO:0007669"/>
    <property type="project" value="UniProtKB-KW"/>
</dbReference>
<dbReference type="SFLD" id="SFLDG01108">
    <property type="entry name" value="Uncharacterised_Radical_SAM_Su"/>
    <property type="match status" value="1"/>
</dbReference>
<keyword evidence="4" id="KW-0408">Iron</keyword>
<comment type="cofactor">
    <cofactor evidence="1">
        <name>[4Fe-4S] cluster</name>
        <dbReference type="ChEBI" id="CHEBI:49883"/>
    </cofactor>
</comment>
<dbReference type="PANTHER" id="PTHR43288:SF1">
    <property type="entry name" value="GLYCYL-RADICAL ENZYME ACTIVATING ENZYME MJ0021-RELATED"/>
    <property type="match status" value="1"/>
</dbReference>
<evidence type="ECO:0000313" key="7">
    <source>
        <dbReference type="EMBL" id="VFQ43090.1"/>
    </source>
</evidence>
<proteinExistence type="predicted"/>
<evidence type="ECO:0000256" key="1">
    <source>
        <dbReference type="ARBA" id="ARBA00001966"/>
    </source>
</evidence>